<dbReference type="EMBL" id="ML122298">
    <property type="protein sequence ID" value="RPD55123.1"/>
    <property type="molecule type" value="Genomic_DNA"/>
</dbReference>
<protein>
    <submittedName>
        <fullName evidence="2">Uncharacterized protein</fullName>
    </submittedName>
</protein>
<evidence type="ECO:0000256" key="1">
    <source>
        <dbReference type="SAM" id="MobiDB-lite"/>
    </source>
</evidence>
<reference evidence="2" key="1">
    <citation type="journal article" date="2018" name="Genome Biol. Evol.">
        <title>Genomics and development of Lentinus tigrinus, a white-rot wood-decaying mushroom with dimorphic fruiting bodies.</title>
        <authorList>
            <person name="Wu B."/>
            <person name="Xu Z."/>
            <person name="Knudson A."/>
            <person name="Carlson A."/>
            <person name="Chen N."/>
            <person name="Kovaka S."/>
            <person name="LaButti K."/>
            <person name="Lipzen A."/>
            <person name="Pennachio C."/>
            <person name="Riley R."/>
            <person name="Schakwitz W."/>
            <person name="Umezawa K."/>
            <person name="Ohm R.A."/>
            <person name="Grigoriev I.V."/>
            <person name="Nagy L.G."/>
            <person name="Gibbons J."/>
            <person name="Hibbett D."/>
        </authorList>
    </citation>
    <scope>NUCLEOTIDE SEQUENCE [LARGE SCALE GENOMIC DNA]</scope>
    <source>
        <strain evidence="2">ALCF2SS1-6</strain>
    </source>
</reference>
<proteinExistence type="predicted"/>
<feature type="compositionally biased region" description="Basic and acidic residues" evidence="1">
    <location>
        <begin position="106"/>
        <end position="116"/>
    </location>
</feature>
<organism evidence="2 3">
    <name type="scientific">Lentinus tigrinus ALCF2SS1-6</name>
    <dbReference type="NCBI Taxonomy" id="1328759"/>
    <lineage>
        <taxon>Eukaryota</taxon>
        <taxon>Fungi</taxon>
        <taxon>Dikarya</taxon>
        <taxon>Basidiomycota</taxon>
        <taxon>Agaricomycotina</taxon>
        <taxon>Agaricomycetes</taxon>
        <taxon>Polyporales</taxon>
        <taxon>Polyporaceae</taxon>
        <taxon>Lentinus</taxon>
    </lineage>
</organism>
<dbReference type="OrthoDB" id="2756673at2759"/>
<sequence length="127" mass="13645">MSTPEGRPPLEHSSSIPFPSESSEQQLRESASSSSNLTSSDKLSALPTQTSPVLERLRSPGRNVRRNPEASGSLTSIDSATGSLRALQSLPGTTRQSESDSSIPKDTPRQRNESERSLPATLQNITQ</sequence>
<gene>
    <name evidence="2" type="ORF">L227DRAFT_313971</name>
</gene>
<feature type="compositionally biased region" description="Low complexity" evidence="1">
    <location>
        <begin position="13"/>
        <end position="44"/>
    </location>
</feature>
<keyword evidence="3" id="KW-1185">Reference proteome</keyword>
<evidence type="ECO:0000313" key="2">
    <source>
        <dbReference type="EMBL" id="RPD55123.1"/>
    </source>
</evidence>
<name>A0A5C2RTX2_9APHY</name>
<feature type="compositionally biased region" description="Polar residues" evidence="1">
    <location>
        <begin position="70"/>
        <end position="82"/>
    </location>
</feature>
<dbReference type="AlphaFoldDB" id="A0A5C2RTX2"/>
<feature type="region of interest" description="Disordered" evidence="1">
    <location>
        <begin position="1"/>
        <end position="127"/>
    </location>
</feature>
<dbReference type="Proteomes" id="UP000313359">
    <property type="component" value="Unassembled WGS sequence"/>
</dbReference>
<evidence type="ECO:0000313" key="3">
    <source>
        <dbReference type="Proteomes" id="UP000313359"/>
    </source>
</evidence>
<dbReference type="STRING" id="1328759.A0A5C2RTX2"/>
<accession>A0A5C2RTX2</accession>
<feature type="compositionally biased region" description="Polar residues" evidence="1">
    <location>
        <begin position="90"/>
        <end position="104"/>
    </location>
</feature>